<sequence>MLEMTRMRAGHWEAICHQEAAPDLEVLHLGQVLDGLTVTGSAGEWQVSQPVPAELLSDGVLSFVVRDCASGAEVAHFTIVAGEPLADDLRAEIDLLRAELDLLKQAFRRHCAESEA</sequence>
<dbReference type="STRING" id="1353528.DT23_15225"/>
<protein>
    <submittedName>
        <fullName evidence="1">Uncharacterized protein</fullName>
    </submittedName>
</protein>
<comment type="caution">
    <text evidence="1">The sequence shown here is derived from an EMBL/GenBank/DDBJ whole genome shotgun (WGS) entry which is preliminary data.</text>
</comment>
<gene>
    <name evidence="1" type="ORF">DT23_15225</name>
</gene>
<reference evidence="1 2" key="1">
    <citation type="journal article" date="2015" name="Antonie Van Leeuwenhoek">
        <title>Thioclava indica sp. nov., isolated from surface seawater of the Indian Ocean.</title>
        <authorList>
            <person name="Liu Y."/>
            <person name="Lai Q."/>
            <person name="Du J."/>
            <person name="Xu H."/>
            <person name="Jiang L."/>
            <person name="Shao Z."/>
        </authorList>
    </citation>
    <scope>NUCLEOTIDE SEQUENCE [LARGE SCALE GENOMIC DNA]</scope>
    <source>
        <strain evidence="1 2">DT23-4</strain>
    </source>
</reference>
<accession>A0A074JQS1</accession>
<organism evidence="1 2">
    <name type="scientific">Thioclava indica</name>
    <dbReference type="NCBI Taxonomy" id="1353528"/>
    <lineage>
        <taxon>Bacteria</taxon>
        <taxon>Pseudomonadati</taxon>
        <taxon>Pseudomonadota</taxon>
        <taxon>Alphaproteobacteria</taxon>
        <taxon>Rhodobacterales</taxon>
        <taxon>Paracoccaceae</taxon>
        <taxon>Thioclava</taxon>
    </lineage>
</organism>
<dbReference type="Proteomes" id="UP000027471">
    <property type="component" value="Unassembled WGS sequence"/>
</dbReference>
<dbReference type="AlphaFoldDB" id="A0A074JQS1"/>
<keyword evidence="2" id="KW-1185">Reference proteome</keyword>
<dbReference type="EMBL" id="AUNB01000026">
    <property type="protein sequence ID" value="KEO59976.1"/>
    <property type="molecule type" value="Genomic_DNA"/>
</dbReference>
<dbReference type="RefSeq" id="WP_038130685.1">
    <property type="nucleotide sequence ID" value="NZ_AUNB01000026.1"/>
</dbReference>
<dbReference type="eggNOG" id="ENOG5032S9D">
    <property type="taxonomic scope" value="Bacteria"/>
</dbReference>
<evidence type="ECO:0000313" key="2">
    <source>
        <dbReference type="Proteomes" id="UP000027471"/>
    </source>
</evidence>
<evidence type="ECO:0000313" key="1">
    <source>
        <dbReference type="EMBL" id="KEO59976.1"/>
    </source>
</evidence>
<name>A0A074JQS1_9RHOB</name>
<dbReference type="OrthoDB" id="7772846at2"/>
<proteinExistence type="predicted"/>